<accession>A0A0E9SU76</accession>
<reference evidence="1" key="2">
    <citation type="journal article" date="2015" name="Fish Shellfish Immunol.">
        <title>Early steps in the European eel (Anguilla anguilla)-Vibrio vulnificus interaction in the gills: Role of the RtxA13 toxin.</title>
        <authorList>
            <person name="Callol A."/>
            <person name="Pajuelo D."/>
            <person name="Ebbesson L."/>
            <person name="Teles M."/>
            <person name="MacKenzie S."/>
            <person name="Amaro C."/>
        </authorList>
    </citation>
    <scope>NUCLEOTIDE SEQUENCE</scope>
</reference>
<proteinExistence type="predicted"/>
<name>A0A0E9SU76_ANGAN</name>
<dbReference type="AlphaFoldDB" id="A0A0E9SU76"/>
<evidence type="ECO:0000313" key="1">
    <source>
        <dbReference type="EMBL" id="JAH44103.1"/>
    </source>
</evidence>
<dbReference type="EMBL" id="GBXM01064474">
    <property type="protein sequence ID" value="JAH44103.1"/>
    <property type="molecule type" value="Transcribed_RNA"/>
</dbReference>
<organism evidence="1">
    <name type="scientific">Anguilla anguilla</name>
    <name type="common">European freshwater eel</name>
    <name type="synonym">Muraena anguilla</name>
    <dbReference type="NCBI Taxonomy" id="7936"/>
    <lineage>
        <taxon>Eukaryota</taxon>
        <taxon>Metazoa</taxon>
        <taxon>Chordata</taxon>
        <taxon>Craniata</taxon>
        <taxon>Vertebrata</taxon>
        <taxon>Euteleostomi</taxon>
        <taxon>Actinopterygii</taxon>
        <taxon>Neopterygii</taxon>
        <taxon>Teleostei</taxon>
        <taxon>Anguilliformes</taxon>
        <taxon>Anguillidae</taxon>
        <taxon>Anguilla</taxon>
    </lineage>
</organism>
<protein>
    <submittedName>
        <fullName evidence="1">Uncharacterized protein</fullName>
    </submittedName>
</protein>
<reference evidence="1" key="1">
    <citation type="submission" date="2014-11" db="EMBL/GenBank/DDBJ databases">
        <authorList>
            <person name="Amaro Gonzalez C."/>
        </authorList>
    </citation>
    <scope>NUCLEOTIDE SEQUENCE</scope>
</reference>
<sequence>MGVSVSKQRVLTLELAHHPWFASVWHVPNKDHMLSQAVQLL</sequence>